<keyword evidence="1" id="KW-0812">Transmembrane</keyword>
<dbReference type="Proteomes" id="UP001500864">
    <property type="component" value="Unassembled WGS sequence"/>
</dbReference>
<reference evidence="3" key="1">
    <citation type="journal article" date="2019" name="Int. J. Syst. Evol. Microbiol.">
        <title>The Global Catalogue of Microorganisms (GCM) 10K type strain sequencing project: providing services to taxonomists for standard genome sequencing and annotation.</title>
        <authorList>
            <consortium name="The Broad Institute Genomics Platform"/>
            <consortium name="The Broad Institute Genome Sequencing Center for Infectious Disease"/>
            <person name="Wu L."/>
            <person name="Ma J."/>
        </authorList>
    </citation>
    <scope>NUCLEOTIDE SEQUENCE [LARGE SCALE GENOMIC DNA]</scope>
    <source>
        <strain evidence="3">JCM 17712</strain>
    </source>
</reference>
<evidence type="ECO:0000256" key="1">
    <source>
        <dbReference type="SAM" id="Phobius"/>
    </source>
</evidence>
<evidence type="ECO:0000313" key="3">
    <source>
        <dbReference type="Proteomes" id="UP001500864"/>
    </source>
</evidence>
<accession>A0ABP9N3C2</accession>
<dbReference type="EMBL" id="BAABIZ010000011">
    <property type="protein sequence ID" value="GAA5108555.1"/>
    <property type="molecule type" value="Genomic_DNA"/>
</dbReference>
<proteinExistence type="predicted"/>
<feature type="transmembrane region" description="Helical" evidence="1">
    <location>
        <begin position="44"/>
        <end position="63"/>
    </location>
</feature>
<keyword evidence="1" id="KW-1133">Transmembrane helix</keyword>
<organism evidence="2 3">
    <name type="scientific">Bartonella jaculi</name>
    <dbReference type="NCBI Taxonomy" id="686226"/>
    <lineage>
        <taxon>Bacteria</taxon>
        <taxon>Pseudomonadati</taxon>
        <taxon>Pseudomonadota</taxon>
        <taxon>Alphaproteobacteria</taxon>
        <taxon>Hyphomicrobiales</taxon>
        <taxon>Bartonellaceae</taxon>
        <taxon>Bartonella</taxon>
    </lineage>
</organism>
<keyword evidence="3" id="KW-1185">Reference proteome</keyword>
<comment type="caution">
    <text evidence="2">The sequence shown here is derived from an EMBL/GenBank/DDBJ whole genome shotgun (WGS) entry which is preliminary data.</text>
</comment>
<name>A0ABP9N3C2_9HYPH</name>
<keyword evidence="1" id="KW-0472">Membrane</keyword>
<sequence>MNACVDENMVRKKTERHTELTEAEKEMLQEMIVTYQSVKMMSRLMKWIVFLLFLLLLDFARLMDAIDNIFAHLKQWFSKN</sequence>
<protein>
    <submittedName>
        <fullName evidence="2">Uncharacterized protein</fullName>
    </submittedName>
</protein>
<gene>
    <name evidence="2" type="ORF">GCM10023261_10860</name>
</gene>
<evidence type="ECO:0000313" key="2">
    <source>
        <dbReference type="EMBL" id="GAA5108555.1"/>
    </source>
</evidence>